<keyword evidence="2" id="KW-0004">4Fe-4S</keyword>
<dbReference type="RefSeq" id="WP_012167707.1">
    <property type="nucleotide sequence ID" value="NC_009929.1"/>
</dbReference>
<dbReference type="SUPFAM" id="SSF142019">
    <property type="entry name" value="Nqo1 FMN-binding domain-like"/>
    <property type="match status" value="1"/>
</dbReference>
<keyword evidence="4" id="KW-0408">Iron</keyword>
<dbReference type="InterPro" id="IPR036249">
    <property type="entry name" value="Thioredoxin-like_sf"/>
</dbReference>
<dbReference type="FunFam" id="3.40.50.11540:FF:000001">
    <property type="entry name" value="NADH dehydrogenase [ubiquinone] flavoprotein 1, mitochondrial"/>
    <property type="match status" value="1"/>
</dbReference>
<dbReference type="Gene3D" id="6.10.250.1450">
    <property type="match status" value="1"/>
</dbReference>
<dbReference type="CDD" id="cd02980">
    <property type="entry name" value="TRX_Fd_family"/>
    <property type="match status" value="1"/>
</dbReference>
<feature type="domain" description="NADH-ubiquinone oxidoreductase 51kDa subunit iron-sulphur binding" evidence="6">
    <location>
        <begin position="454"/>
        <end position="499"/>
    </location>
</feature>
<dbReference type="OrthoDB" id="9761899at2"/>
<dbReference type="SUPFAM" id="SSF142984">
    <property type="entry name" value="Nqo1 middle domain-like"/>
    <property type="match status" value="1"/>
</dbReference>
<protein>
    <submittedName>
        <fullName evidence="7">Proton-translocating NAD(P)H-quinone oxidoreductase, chain F, putative</fullName>
    </submittedName>
</protein>
<dbReference type="Gene3D" id="1.20.1440.230">
    <property type="entry name" value="NADH-ubiquinone oxidoreductase 51kDa subunit, iron-sulphur binding domain"/>
    <property type="match status" value="1"/>
</dbReference>
<dbReference type="Gene3D" id="3.40.30.10">
    <property type="entry name" value="Glutaredoxin"/>
    <property type="match status" value="1"/>
</dbReference>
<evidence type="ECO:0000313" key="8">
    <source>
        <dbReference type="Proteomes" id="UP000000268"/>
    </source>
</evidence>
<dbReference type="GO" id="GO:0051539">
    <property type="term" value="F:4 iron, 4 sulfur cluster binding"/>
    <property type="evidence" value="ECO:0007669"/>
    <property type="project" value="UniProtKB-KW"/>
</dbReference>
<dbReference type="KEGG" id="amr:AM1_D0177"/>
<dbReference type="EMBL" id="CP000841">
    <property type="protein sequence ID" value="ABW32672.1"/>
    <property type="molecule type" value="Genomic_DNA"/>
</dbReference>
<reference evidence="7 8" key="1">
    <citation type="journal article" date="2008" name="Proc. Natl. Acad. Sci. U.S.A.">
        <title>Niche adaptation and genome expansion in the chlorophyll d-producing cyanobacterium Acaryochloris marina.</title>
        <authorList>
            <person name="Swingley W.D."/>
            <person name="Chen M."/>
            <person name="Cheung P.C."/>
            <person name="Conrad A.L."/>
            <person name="Dejesa L.C."/>
            <person name="Hao J."/>
            <person name="Honchak B.M."/>
            <person name="Karbach L.E."/>
            <person name="Kurdoglu A."/>
            <person name="Lahiri S."/>
            <person name="Mastrian S.D."/>
            <person name="Miyashita H."/>
            <person name="Page L."/>
            <person name="Ramakrishna P."/>
            <person name="Satoh S."/>
            <person name="Sattley W.M."/>
            <person name="Shimada Y."/>
            <person name="Taylor H.L."/>
            <person name="Tomo T."/>
            <person name="Tsuchiya T."/>
            <person name="Wang Z.T."/>
            <person name="Raymond J."/>
            <person name="Mimuro M."/>
            <person name="Blankenship R.E."/>
            <person name="Touchman J.W."/>
        </authorList>
    </citation>
    <scope>NUCLEOTIDE SEQUENCE [LARGE SCALE GENOMIC DNA]</scope>
    <source>
        <strain evidence="8">MBIC 11017</strain>
        <plasmid evidence="8">Plasmid pREB4</plasmid>
    </source>
</reference>
<evidence type="ECO:0000256" key="3">
    <source>
        <dbReference type="ARBA" id="ARBA00022723"/>
    </source>
</evidence>
<dbReference type="SMART" id="SM00928">
    <property type="entry name" value="NADH_4Fe-4S"/>
    <property type="match status" value="1"/>
</dbReference>
<dbReference type="Pfam" id="PF10531">
    <property type="entry name" value="SLBB"/>
    <property type="match status" value="1"/>
</dbReference>
<evidence type="ECO:0000256" key="1">
    <source>
        <dbReference type="ARBA" id="ARBA00007523"/>
    </source>
</evidence>
<evidence type="ECO:0000259" key="6">
    <source>
        <dbReference type="SMART" id="SM00928"/>
    </source>
</evidence>
<evidence type="ECO:0000256" key="5">
    <source>
        <dbReference type="ARBA" id="ARBA00023014"/>
    </source>
</evidence>
<dbReference type="Gene3D" id="3.10.20.600">
    <property type="match status" value="1"/>
</dbReference>
<dbReference type="AlphaFoldDB" id="A8ZNT6"/>
<dbReference type="Proteomes" id="UP000000268">
    <property type="component" value="Plasmid pREB4"/>
</dbReference>
<dbReference type="SUPFAM" id="SSF140490">
    <property type="entry name" value="Nqo1C-terminal domain-like"/>
    <property type="match status" value="1"/>
</dbReference>
<evidence type="ECO:0000313" key="7">
    <source>
        <dbReference type="EMBL" id="ABW32672.1"/>
    </source>
</evidence>
<geneLocation type="plasmid" evidence="7 8">
    <name>pREB4</name>
</geneLocation>
<keyword evidence="7" id="KW-0614">Plasmid</keyword>
<dbReference type="GO" id="GO:0010181">
    <property type="term" value="F:FMN binding"/>
    <property type="evidence" value="ECO:0007669"/>
    <property type="project" value="InterPro"/>
</dbReference>
<proteinExistence type="inferred from homology"/>
<dbReference type="FunFam" id="1.20.1440.230:FF:000001">
    <property type="entry name" value="Mitochondrial NADH dehydrogenase flavoprotein 1"/>
    <property type="match status" value="1"/>
</dbReference>
<organism evidence="7 8">
    <name type="scientific">Acaryochloris marina (strain MBIC 11017)</name>
    <dbReference type="NCBI Taxonomy" id="329726"/>
    <lineage>
        <taxon>Bacteria</taxon>
        <taxon>Bacillati</taxon>
        <taxon>Cyanobacteriota</taxon>
        <taxon>Cyanophyceae</taxon>
        <taxon>Acaryochloridales</taxon>
        <taxon>Acaryochloridaceae</taxon>
        <taxon>Acaryochloris</taxon>
    </lineage>
</organism>
<gene>
    <name evidence="7" type="primary">hoxF</name>
    <name evidence="7" type="ordered locus">AM1_D0177</name>
</gene>
<dbReference type="InterPro" id="IPR019554">
    <property type="entry name" value="Soluble_ligand-bd"/>
</dbReference>
<dbReference type="Gene3D" id="3.40.50.11540">
    <property type="entry name" value="NADH-ubiquinone oxidoreductase 51kDa subunit"/>
    <property type="match status" value="1"/>
</dbReference>
<dbReference type="SUPFAM" id="SSF52833">
    <property type="entry name" value="Thioredoxin-like"/>
    <property type="match status" value="1"/>
</dbReference>
<dbReference type="InterPro" id="IPR037225">
    <property type="entry name" value="Nuo51_FMN-bd_sf"/>
</dbReference>
<dbReference type="InterPro" id="IPR001949">
    <property type="entry name" value="NADH-UbQ_OxRdtase_51kDa_CS"/>
</dbReference>
<dbReference type="PANTHER" id="PTHR43578:SF3">
    <property type="entry name" value="NADH-QUINONE OXIDOREDUCTASE SUBUNIT F"/>
    <property type="match status" value="1"/>
</dbReference>
<dbReference type="InterPro" id="IPR019575">
    <property type="entry name" value="Nuop51_4Fe4S-bd"/>
</dbReference>
<dbReference type="Pfam" id="PF01512">
    <property type="entry name" value="Complex1_51K"/>
    <property type="match status" value="1"/>
</dbReference>
<dbReference type="InterPro" id="IPR011538">
    <property type="entry name" value="Nuo51_FMN-bd"/>
</dbReference>
<dbReference type="PROSITE" id="PS00645">
    <property type="entry name" value="COMPLEX1_51K_2"/>
    <property type="match status" value="1"/>
</dbReference>
<dbReference type="InterPro" id="IPR037207">
    <property type="entry name" value="Nuop51_4Fe4S-bd_sf"/>
</dbReference>
<keyword evidence="8" id="KW-1185">Reference proteome</keyword>
<evidence type="ECO:0000256" key="4">
    <source>
        <dbReference type="ARBA" id="ARBA00023004"/>
    </source>
</evidence>
<comment type="similarity">
    <text evidence="1">Belongs to the complex I 51 kDa subunit family.</text>
</comment>
<dbReference type="NCBIfam" id="NF010120">
    <property type="entry name" value="PRK13596.1"/>
    <property type="match status" value="1"/>
</dbReference>
<dbReference type="Pfam" id="PF10589">
    <property type="entry name" value="NADH_4Fe-4S"/>
    <property type="match status" value="1"/>
</dbReference>
<dbReference type="HOGENOM" id="CLU_014881_3_2_3"/>
<keyword evidence="3" id="KW-0479">Metal-binding</keyword>
<dbReference type="GO" id="GO:0046872">
    <property type="term" value="F:metal ion binding"/>
    <property type="evidence" value="ECO:0007669"/>
    <property type="project" value="UniProtKB-KW"/>
</dbReference>
<evidence type="ECO:0000256" key="2">
    <source>
        <dbReference type="ARBA" id="ARBA00022485"/>
    </source>
</evidence>
<dbReference type="GO" id="GO:0008137">
    <property type="term" value="F:NADH dehydrogenase (ubiquinone) activity"/>
    <property type="evidence" value="ECO:0007669"/>
    <property type="project" value="InterPro"/>
</dbReference>
<keyword evidence="5" id="KW-0411">Iron-sulfur</keyword>
<sequence length="551" mass="59596">MDLQELQTLAEREQEILDAPCIRCCTVGGCLSANALAVKEQIEVEIATQDLNPPMHVRGVGCMGLCSRGPLVRLDPAGILYDQVTPEDAPELVHACHKTLQPHLPKALSNSSPLQPSSYQPRHHPFFTLQHPIVLENSGHIDPKEIKDYMAQKGYLALTQALYDMTPSDVIDQITQSGLRGRGGGGYPTGLKWSTVAKMPPGQKYVICNGDEGDPGAFMDRSVLESDPHRVLEGMAIAAYAVGANQGYIYIRGEYPLAINHLETALRQARKQGLLGSQIFESPFDFRIDIRIGAGAFVCGEETALMASIEGKRGLPHPRPPYPAESGLWGCPTLINNVETFANIAPIIRNGAEWFVGIGTDKSKGTKVFSLAGKIQNTGLIEVPMGTSLRQIVEQMGGGVLDGSAKAVQTGGPSGGCIPAHAFDTPVDYESLTRLGSIMGSGGMIVMDQATNMVDVARFFMEFCMEESCGKCVPCRAGTVQLYQLLTKICDGKARKEDLESLNQLCEMVKDTSLCGLGKSAPNPILSTLRFFKDEYLTLMHNEGSGDYHPP</sequence>
<dbReference type="PANTHER" id="PTHR43578">
    <property type="entry name" value="NADH-QUINONE OXIDOREDUCTASE SUBUNIT F"/>
    <property type="match status" value="1"/>
</dbReference>
<accession>A8ZNT6</accession>
<name>A8ZNT6_ACAM1</name>